<evidence type="ECO:0000256" key="5">
    <source>
        <dbReference type="ARBA" id="ARBA00022777"/>
    </source>
</evidence>
<dbReference type="InterPro" id="IPR011009">
    <property type="entry name" value="Kinase-like_dom_sf"/>
</dbReference>
<dbReference type="Gene3D" id="3.30.200.20">
    <property type="entry name" value="Phosphorylase Kinase, domain 1"/>
    <property type="match status" value="1"/>
</dbReference>
<dbReference type="PROSITE" id="PS50011">
    <property type="entry name" value="PROTEIN_KINASE_DOM"/>
    <property type="match status" value="1"/>
</dbReference>
<dbReference type="GO" id="GO:0004674">
    <property type="term" value="F:protein serine/threonine kinase activity"/>
    <property type="evidence" value="ECO:0007669"/>
    <property type="project" value="TreeGrafter"/>
</dbReference>
<evidence type="ECO:0000256" key="7">
    <source>
        <dbReference type="SAM" id="MobiDB-lite"/>
    </source>
</evidence>
<dbReference type="Proteomes" id="UP000616724">
    <property type="component" value="Unassembled WGS sequence"/>
</dbReference>
<dbReference type="Pfam" id="PF00497">
    <property type="entry name" value="SBP_bac_3"/>
    <property type="match status" value="1"/>
</dbReference>
<feature type="compositionally biased region" description="Low complexity" evidence="7">
    <location>
        <begin position="361"/>
        <end position="372"/>
    </location>
</feature>
<keyword evidence="2" id="KW-0808">Transferase</keyword>
<dbReference type="SUPFAM" id="SSF53850">
    <property type="entry name" value="Periplasmic binding protein-like II"/>
    <property type="match status" value="1"/>
</dbReference>
<feature type="region of interest" description="Disordered" evidence="7">
    <location>
        <begin position="280"/>
        <end position="425"/>
    </location>
</feature>
<dbReference type="Gene3D" id="3.40.190.10">
    <property type="entry name" value="Periplasmic binding protein-like II"/>
    <property type="match status" value="2"/>
</dbReference>
<organism evidence="9 10">
    <name type="scientific">Planobispora longispora</name>
    <dbReference type="NCBI Taxonomy" id="28887"/>
    <lineage>
        <taxon>Bacteria</taxon>
        <taxon>Bacillati</taxon>
        <taxon>Actinomycetota</taxon>
        <taxon>Actinomycetes</taxon>
        <taxon>Streptosporangiales</taxon>
        <taxon>Streptosporangiaceae</taxon>
        <taxon>Planobispora</taxon>
    </lineage>
</organism>
<keyword evidence="4" id="KW-0547">Nucleotide-binding</keyword>
<dbReference type="Gene3D" id="1.10.510.10">
    <property type="entry name" value="Transferase(Phosphotransferase) domain 1"/>
    <property type="match status" value="1"/>
</dbReference>
<evidence type="ECO:0000256" key="1">
    <source>
        <dbReference type="ARBA" id="ARBA00010333"/>
    </source>
</evidence>
<dbReference type="CDD" id="cd14014">
    <property type="entry name" value="STKc_PknB_like"/>
    <property type="match status" value="1"/>
</dbReference>
<dbReference type="InterPro" id="IPR018313">
    <property type="entry name" value="SBP_3_CS"/>
</dbReference>
<comment type="similarity">
    <text evidence="1">Belongs to the bacterial solute-binding protein 3 family.</text>
</comment>
<evidence type="ECO:0000313" key="10">
    <source>
        <dbReference type="Proteomes" id="UP000616724"/>
    </source>
</evidence>
<keyword evidence="10" id="KW-1185">Reference proteome</keyword>
<dbReference type="PROSITE" id="PS01039">
    <property type="entry name" value="SBP_BACTERIAL_3"/>
    <property type="match status" value="1"/>
</dbReference>
<keyword evidence="6" id="KW-0067">ATP-binding</keyword>
<dbReference type="InterPro" id="IPR001638">
    <property type="entry name" value="Solute-binding_3/MltF_N"/>
</dbReference>
<evidence type="ECO:0000313" key="9">
    <source>
        <dbReference type="EMBL" id="GIH74323.1"/>
    </source>
</evidence>
<dbReference type="SUPFAM" id="SSF56112">
    <property type="entry name" value="Protein kinase-like (PK-like)"/>
    <property type="match status" value="1"/>
</dbReference>
<dbReference type="InterPro" id="IPR008271">
    <property type="entry name" value="Ser/Thr_kinase_AS"/>
</dbReference>
<accession>A0A8J3RL65</accession>
<name>A0A8J3RL65_9ACTN</name>
<sequence length="723" mass="76067">MPQIEPLGAGEPRQLGPFRVVGRIGEGGQGIVYLGEDASGERAAIKLLHVKFTGDASARSRFAREARAAQRVASFCTAGVVHVDLEGDTPYIASEYIEGRSLREVVEAEGPLRGAPLQRLAVGTATALVAIHHASIVHRDFKPDNVLMAADGPRVVDFGIARIIDSTGTITSRAIGTPAYMAPEQISGDDVGPYTDVFAWGATIAFAATGETSFSGGSIAVVLNRILNHEVDVTSMPEPLRSVVSAALAKAPAERPSADQLLLRLLGRSEATSVSPALLTQGAQVAAPEPGDATNPMRIPQHTGPRLPLPGPQDPRTGASQPFSGTQDPRTGASQPFSGTQDPRAAGPLPAPPATGRRTEATAADEAGAHAGQVSGPPDPSTGVRVPYPTHPDPSAHGWPGGEVGPPSWATRPVPPADPPAPRRSRRTVWAAAAILIALLGSASAVYATGWRPPFLTGSDPTVTPGTDSTPPGFTSLVDRAAKTRKLTVGMRNFLPGIALKNTDGTWTGFEVDLATEIAEALEVPAGNITFRETARDERPGLLADGGVDMVISTYSINDKDDVTFAGPYYLAHVDVLVRDGAAIGSAADLRGKRMCQPMGSVSTERVSREVDGDLQLVRAENYAQCMDKLRAGEVDAVPGDDLLLAGYANRETARYEVVGLELTDERYAVALREGDERACKAIQAVIADLYQNGTVKELLDKHFANVDFTTREDELPAMADCG</sequence>
<proteinExistence type="inferred from homology"/>
<keyword evidence="3" id="KW-0732">Signal</keyword>
<keyword evidence="5" id="KW-0418">Kinase</keyword>
<dbReference type="SMART" id="SM00062">
    <property type="entry name" value="PBPb"/>
    <property type="match status" value="1"/>
</dbReference>
<dbReference type="InterPro" id="IPR000719">
    <property type="entry name" value="Prot_kinase_dom"/>
</dbReference>
<evidence type="ECO:0000256" key="3">
    <source>
        <dbReference type="ARBA" id="ARBA00022729"/>
    </source>
</evidence>
<evidence type="ECO:0000256" key="6">
    <source>
        <dbReference type="ARBA" id="ARBA00022840"/>
    </source>
</evidence>
<gene>
    <name evidence="9" type="ORF">Plo01_07520</name>
</gene>
<feature type="compositionally biased region" description="Polar residues" evidence="7">
    <location>
        <begin position="318"/>
        <end position="341"/>
    </location>
</feature>
<dbReference type="PANTHER" id="PTHR43289:SF34">
    <property type="entry name" value="SERINE_THREONINE-PROTEIN KINASE YBDM-RELATED"/>
    <property type="match status" value="1"/>
</dbReference>
<reference evidence="9 10" key="1">
    <citation type="submission" date="2021-01" db="EMBL/GenBank/DDBJ databases">
        <title>Whole genome shotgun sequence of Planobispora longispora NBRC 13918.</title>
        <authorList>
            <person name="Komaki H."/>
            <person name="Tamura T."/>
        </authorList>
    </citation>
    <scope>NUCLEOTIDE SEQUENCE [LARGE SCALE GENOMIC DNA]</scope>
    <source>
        <strain evidence="9 10">NBRC 13918</strain>
    </source>
</reference>
<dbReference type="PROSITE" id="PS00108">
    <property type="entry name" value="PROTEIN_KINASE_ST"/>
    <property type="match status" value="1"/>
</dbReference>
<protein>
    <recommendedName>
        <fullName evidence="8">Protein kinase domain-containing protein</fullName>
    </recommendedName>
</protein>
<feature type="compositionally biased region" description="Pro residues" evidence="7">
    <location>
        <begin position="413"/>
        <end position="422"/>
    </location>
</feature>
<evidence type="ECO:0000256" key="2">
    <source>
        <dbReference type="ARBA" id="ARBA00022679"/>
    </source>
</evidence>
<comment type="caution">
    <text evidence="9">The sequence shown here is derived from an EMBL/GenBank/DDBJ whole genome shotgun (WGS) entry which is preliminary data.</text>
</comment>
<dbReference type="EMBL" id="BOOH01000008">
    <property type="protein sequence ID" value="GIH74323.1"/>
    <property type="molecule type" value="Genomic_DNA"/>
</dbReference>
<dbReference type="CDD" id="cd13690">
    <property type="entry name" value="PBP2_GluB"/>
    <property type="match status" value="1"/>
</dbReference>
<dbReference type="GO" id="GO:0005524">
    <property type="term" value="F:ATP binding"/>
    <property type="evidence" value="ECO:0007669"/>
    <property type="project" value="UniProtKB-KW"/>
</dbReference>
<dbReference type="AlphaFoldDB" id="A0A8J3RL65"/>
<dbReference type="Pfam" id="PF00069">
    <property type="entry name" value="Pkinase"/>
    <property type="match status" value="1"/>
</dbReference>
<evidence type="ECO:0000259" key="8">
    <source>
        <dbReference type="PROSITE" id="PS50011"/>
    </source>
</evidence>
<dbReference type="PANTHER" id="PTHR43289">
    <property type="entry name" value="MITOGEN-ACTIVATED PROTEIN KINASE KINASE KINASE 20-RELATED"/>
    <property type="match status" value="1"/>
</dbReference>
<evidence type="ECO:0000256" key="4">
    <source>
        <dbReference type="ARBA" id="ARBA00022741"/>
    </source>
</evidence>
<feature type="domain" description="Protein kinase" evidence="8">
    <location>
        <begin position="18"/>
        <end position="278"/>
    </location>
</feature>